<protein>
    <recommendedName>
        <fullName evidence="3">Type VI secretion system component TssM1 N-terminal domain-containing protein</fullName>
    </recommendedName>
</protein>
<keyword evidence="2" id="KW-0472">Membrane</keyword>
<dbReference type="PANTHER" id="PTHR36153">
    <property type="entry name" value="INNER MEMBRANE PROTEIN-RELATED"/>
    <property type="match status" value="1"/>
</dbReference>
<dbReference type="Gene3D" id="3.40.50.300">
    <property type="entry name" value="P-loop containing nucleotide triphosphate hydrolases"/>
    <property type="match status" value="1"/>
</dbReference>
<accession>A0A2K9ND86</accession>
<dbReference type="Proteomes" id="UP000234752">
    <property type="component" value="Chromosome eg_1"/>
</dbReference>
<dbReference type="SUPFAM" id="SSF52540">
    <property type="entry name" value="P-loop containing nucleoside triphosphate hydrolases"/>
    <property type="match status" value="1"/>
</dbReference>
<dbReference type="Pfam" id="PF14331">
    <property type="entry name" value="IcmF-related_N"/>
    <property type="match status" value="1"/>
</dbReference>
<gene>
    <name evidence="4" type="ORF">C0V82_13155</name>
</gene>
<proteinExistence type="predicted"/>
<dbReference type="InterPro" id="IPR025743">
    <property type="entry name" value="TssM1_N"/>
</dbReference>
<sequence>MNIGAFLAEYGLWVALGLGLLALAVLILVIMTLKRGKAAAKPEQSAGAGPAAAAAPASTASRHTGTGMAFTTTLRRLSDWAGVKSPYALPWFLLIGEAGSGKSSLLHSARVPRLLPLEETPIGKDATLHAFEGGIVIDARGALIMTAEGRPGDRDRWRGLTRRLLAHRPQRGLDGLILTIPVSDLTGAGALGPDSLLAKGDILQERLLDLMRQTGLRLPVHIVVTQCDRLPGFTDFWQMPPAGGPDTMLGWSQPHVSDLPFEPADIDKAMVDLTQTLWTHYVKAAAGLDKPADPDGMFSFPASFAAIASPLKTILGRVLRVPPYQEGHFLRGIWFTGAQPELEPAHLLVGAAAPVPAAAGTPPPLSAALSSLRPGAAAAPAAEEVPLDVSPAKVMFVTDLLAEKLFRETRLTRPARAGLMARTRGARMAQLGLMGVTVALVVGLVLVDASLRRLVSTLEPPLELIRRDMAAGQGETFDVEAARQLLTDFEGISRGFLFYGLIPSSWSGDTEDEVVAAFGRGIHHIVLSSLHKELEARYLDLARHPGVEKAGADGYYLLSGSADLKVMADFVTDVSKLDRLSAQYHGVTKGPVEGLADLSNSLFKTKLDGNFAHNSRLYQLGLESIKLDHISEDHPRRIRPVVEKMSRAVLMRLGPSGEIAQRAGRLRDAVVDVRQPRSGTDVGARMQDMADALVDVRQMLDDPGFFWLGLRDITTDPMLSDLLRTMDTPTVGRDIHEQFANDLRNAQQSLRTYLTGLKDNQGQPLFVQVTGGPGLRLNDHLDGLSKHFQPALARPFMRVRPAEKLASAPPAFSGRGMSWDSEHLAQAIAYQQSYEDFRITDLPRIPSEFQGAADRMARQRLENALRAELVAAQRLAVEDNDVDDYGEAALTSQIRDLSNAREQLMALLTILSQYKMDRLQAELRQVLREQSGNLLQELEELASTQSFYEAAESFEGWDGQGSPRPAGFYTSDAVATAHYLDGMRGRLDMLWDNLAGPLEAFMTRGELGSGWQDPVVLGSWQSLGRELLQYRAKAPGSTLAALEQFIRFDLDEVRLDNCESKLAGAEKAQSGDFFIYRRELIRQQLLERCQNLTGAAVQADYGRLAETFNAKLAGRYPFTLRDSDPDVAEEADPDDLALFLRDYGPIADRLNPILSARAKTSTDLRPAARFVESIVKMRTFLAPFAAPDAGKPPETGAYEVTADFRVNRQREQGANQIIEWVLQVGGGLLHNGPEQQVATWRPGDPVALRLRWAKDGAEVPLALDGGPGVEDRSAIFGYTGRWALLRLLQDQKAGDQDVGRGGDPQPHLLRFTIPTIPAGSDPLGKAEKESRIYVRVALASVPPPAEGGGTPAKRRHILPSFPVEAPPYENASVGGGR</sequence>
<dbReference type="KEGG" id="ncb:C0V82_13155"/>
<dbReference type="InterPro" id="IPR053156">
    <property type="entry name" value="T6SS_TssM-like"/>
</dbReference>
<name>A0A2K9ND86_9PROT</name>
<feature type="region of interest" description="Disordered" evidence="1">
    <location>
        <begin position="44"/>
        <end position="64"/>
    </location>
</feature>
<dbReference type="InterPro" id="IPR027417">
    <property type="entry name" value="P-loop_NTPase"/>
</dbReference>
<dbReference type="PANTHER" id="PTHR36153:SF1">
    <property type="entry name" value="TYPE VI SECRETION SYSTEM COMPONENT TSSM1"/>
    <property type="match status" value="1"/>
</dbReference>
<evidence type="ECO:0000313" key="5">
    <source>
        <dbReference type="Proteomes" id="UP000234752"/>
    </source>
</evidence>
<feature type="domain" description="Type VI secretion system component TssM1 N-terminal" evidence="3">
    <location>
        <begin position="153"/>
        <end position="427"/>
    </location>
</feature>
<feature type="transmembrane region" description="Helical" evidence="2">
    <location>
        <begin position="12"/>
        <end position="33"/>
    </location>
</feature>
<feature type="compositionally biased region" description="Low complexity" evidence="1">
    <location>
        <begin position="46"/>
        <end position="57"/>
    </location>
</feature>
<feature type="transmembrane region" description="Helical" evidence="2">
    <location>
        <begin position="428"/>
        <end position="447"/>
    </location>
</feature>
<organism evidence="4 5">
    <name type="scientific">Niveispirillum cyanobacteriorum</name>
    <dbReference type="NCBI Taxonomy" id="1612173"/>
    <lineage>
        <taxon>Bacteria</taxon>
        <taxon>Pseudomonadati</taxon>
        <taxon>Pseudomonadota</taxon>
        <taxon>Alphaproteobacteria</taxon>
        <taxon>Rhodospirillales</taxon>
        <taxon>Azospirillaceae</taxon>
        <taxon>Niveispirillum</taxon>
    </lineage>
</organism>
<evidence type="ECO:0000256" key="2">
    <source>
        <dbReference type="SAM" id="Phobius"/>
    </source>
</evidence>
<keyword evidence="5" id="KW-1185">Reference proteome</keyword>
<evidence type="ECO:0000259" key="3">
    <source>
        <dbReference type="Pfam" id="PF14331"/>
    </source>
</evidence>
<evidence type="ECO:0000256" key="1">
    <source>
        <dbReference type="SAM" id="MobiDB-lite"/>
    </source>
</evidence>
<dbReference type="RefSeq" id="WP_102112694.1">
    <property type="nucleotide sequence ID" value="NZ_BMGN01000011.1"/>
</dbReference>
<keyword evidence="2" id="KW-1133">Transmembrane helix</keyword>
<evidence type="ECO:0000313" key="4">
    <source>
        <dbReference type="EMBL" id="AUN31078.1"/>
    </source>
</evidence>
<feature type="region of interest" description="Disordered" evidence="1">
    <location>
        <begin position="1342"/>
        <end position="1377"/>
    </location>
</feature>
<dbReference type="OrthoDB" id="9758229at2"/>
<keyword evidence="2" id="KW-0812">Transmembrane</keyword>
<dbReference type="EMBL" id="CP025611">
    <property type="protein sequence ID" value="AUN31078.1"/>
    <property type="molecule type" value="Genomic_DNA"/>
</dbReference>
<reference evidence="4 5" key="1">
    <citation type="submission" date="2017-12" db="EMBL/GenBank/DDBJ databases">
        <title>Genomes of bacteria within cyanobacterial aggregates.</title>
        <authorList>
            <person name="Cai H."/>
        </authorList>
    </citation>
    <scope>NUCLEOTIDE SEQUENCE [LARGE SCALE GENOMIC DNA]</scope>
    <source>
        <strain evidence="4 5">TH16</strain>
    </source>
</reference>
<dbReference type="CDD" id="cd00882">
    <property type="entry name" value="Ras_like_GTPase"/>
    <property type="match status" value="1"/>
</dbReference>